<comment type="caution">
    <text evidence="1">The sequence shown here is derived from an EMBL/GenBank/DDBJ whole genome shotgun (WGS) entry which is preliminary data.</text>
</comment>
<dbReference type="Proteomes" id="UP000004508">
    <property type="component" value="Unassembled WGS sequence"/>
</dbReference>
<reference evidence="1 2" key="1">
    <citation type="journal article" date="2011" name="Stand. Genomic Sci.">
        <title>Non-contiguous finished genome sequence and contextual data of the filamentous soil bacterium Ktedonobacter racemifer type strain (SOSP1-21).</title>
        <authorList>
            <person name="Chang Y.J."/>
            <person name="Land M."/>
            <person name="Hauser L."/>
            <person name="Chertkov O."/>
            <person name="Del Rio T.G."/>
            <person name="Nolan M."/>
            <person name="Copeland A."/>
            <person name="Tice H."/>
            <person name="Cheng J.F."/>
            <person name="Lucas S."/>
            <person name="Han C."/>
            <person name="Goodwin L."/>
            <person name="Pitluck S."/>
            <person name="Ivanova N."/>
            <person name="Ovchinikova G."/>
            <person name="Pati A."/>
            <person name="Chen A."/>
            <person name="Palaniappan K."/>
            <person name="Mavromatis K."/>
            <person name="Liolios K."/>
            <person name="Brettin T."/>
            <person name="Fiebig A."/>
            <person name="Rohde M."/>
            <person name="Abt B."/>
            <person name="Goker M."/>
            <person name="Detter J.C."/>
            <person name="Woyke T."/>
            <person name="Bristow J."/>
            <person name="Eisen J.A."/>
            <person name="Markowitz V."/>
            <person name="Hugenholtz P."/>
            <person name="Kyrpides N.C."/>
            <person name="Klenk H.P."/>
            <person name="Lapidus A."/>
        </authorList>
    </citation>
    <scope>NUCLEOTIDE SEQUENCE [LARGE SCALE GENOMIC DNA]</scope>
    <source>
        <strain evidence="2">DSM 44963</strain>
    </source>
</reference>
<evidence type="ECO:0000313" key="1">
    <source>
        <dbReference type="EMBL" id="EFH79655.1"/>
    </source>
</evidence>
<name>D6U8U5_KTERA</name>
<dbReference type="InParanoid" id="D6U8U5"/>
<dbReference type="AlphaFoldDB" id="D6U8U5"/>
<dbReference type="EMBL" id="ADVG01000006">
    <property type="protein sequence ID" value="EFH79655.1"/>
    <property type="molecule type" value="Genomic_DNA"/>
</dbReference>
<proteinExistence type="predicted"/>
<gene>
    <name evidence="1" type="ORF">Krac_0133</name>
</gene>
<dbReference type="STRING" id="485913.Krac_0133"/>
<sequence>MYTIGILPCLKSRQDACTYGTLMVSCSLVSVFLGLTPEVDQDSSALSVAGRRGTGARERLLLSVGAVAVNSFVVSLRRKPTSLHYCVRDRKEVNPQEMLF</sequence>
<accession>D6U8U5</accession>
<protein>
    <submittedName>
        <fullName evidence="1">Uncharacterized protein</fullName>
    </submittedName>
</protein>
<keyword evidence="2" id="KW-1185">Reference proteome</keyword>
<evidence type="ECO:0000313" key="2">
    <source>
        <dbReference type="Proteomes" id="UP000004508"/>
    </source>
</evidence>
<organism evidence="1 2">
    <name type="scientific">Ktedonobacter racemifer DSM 44963</name>
    <dbReference type="NCBI Taxonomy" id="485913"/>
    <lineage>
        <taxon>Bacteria</taxon>
        <taxon>Bacillati</taxon>
        <taxon>Chloroflexota</taxon>
        <taxon>Ktedonobacteria</taxon>
        <taxon>Ktedonobacterales</taxon>
        <taxon>Ktedonobacteraceae</taxon>
        <taxon>Ktedonobacter</taxon>
    </lineage>
</organism>